<dbReference type="InterPro" id="IPR001296">
    <property type="entry name" value="Glyco_trans_1"/>
</dbReference>
<feature type="domain" description="Glycosyl transferase family 1" evidence="1">
    <location>
        <begin position="194"/>
        <end position="350"/>
    </location>
</feature>
<dbReference type="AlphaFoldDB" id="A0A1G6H9V5"/>
<dbReference type="Proteomes" id="UP000242662">
    <property type="component" value="Unassembled WGS sequence"/>
</dbReference>
<dbReference type="SUPFAM" id="SSF53756">
    <property type="entry name" value="UDP-Glycosyltransferase/glycogen phosphorylase"/>
    <property type="match status" value="1"/>
</dbReference>
<evidence type="ECO:0000259" key="2">
    <source>
        <dbReference type="Pfam" id="PF13439"/>
    </source>
</evidence>
<gene>
    <name evidence="3" type="ORF">SAMN05421737_103105</name>
</gene>
<name>A0A1G6H9V5_9BACI</name>
<feature type="domain" description="Glycosyltransferase subfamily 4-like N-terminal" evidence="2">
    <location>
        <begin position="14"/>
        <end position="179"/>
    </location>
</feature>
<proteinExistence type="predicted"/>
<dbReference type="RefSeq" id="WP_090774967.1">
    <property type="nucleotide sequence ID" value="NZ_FMYM01000003.1"/>
</dbReference>
<evidence type="ECO:0000313" key="4">
    <source>
        <dbReference type="Proteomes" id="UP000242662"/>
    </source>
</evidence>
<sequence length="381" mass="42474">MKTKKIGISCYPTVGGSGVVATELGKQLASRGHEVHFITTDIPFRLDDKVYANIYFHEVEVNQYAVFKHPPHDLTVASKMAEIIRTHELDILHVHYAVPHAVCAILARQMSGRDVKIVTTLHGTDITVLGWDPSLRQLIRFGVEESDAVTAVSADLVRATNKLVGTDKPIETIYNFIDESIYYPKPVATLRGCYGIAEDEDVLIHISNYRPVKRVLDIVKTFHFISKRRRAKLLLIGNGPEIPIARQYIMEHDLEENVLVLGNQKHIVELLSMSDLLLLLSEKESFGLVALEAMACGVPVIATNIGGIPEVVEDGVTGFLCPVNDPETASQRALTLLENDVLRAQFKEAALARVRNMFYSQDVVDQYEQLYESLLLKDGCL</sequence>
<protein>
    <submittedName>
        <fullName evidence="3">N-acetyl-alpha-D-glucosaminyl L-malate synthase BshA</fullName>
    </submittedName>
</protein>
<dbReference type="NCBIfam" id="TIGR03999">
    <property type="entry name" value="thiol_BshA"/>
    <property type="match status" value="1"/>
</dbReference>
<evidence type="ECO:0000259" key="1">
    <source>
        <dbReference type="Pfam" id="PF00534"/>
    </source>
</evidence>
<dbReference type="PANTHER" id="PTHR12526">
    <property type="entry name" value="GLYCOSYLTRANSFERASE"/>
    <property type="match status" value="1"/>
</dbReference>
<dbReference type="GO" id="GO:0071793">
    <property type="term" value="P:bacillithiol biosynthetic process"/>
    <property type="evidence" value="ECO:0007669"/>
    <property type="project" value="InterPro"/>
</dbReference>
<dbReference type="Gene3D" id="3.40.50.2000">
    <property type="entry name" value="Glycogen Phosphorylase B"/>
    <property type="match status" value="2"/>
</dbReference>
<organism evidence="3 4">
    <name type="scientific">Shouchella lonarensis</name>
    <dbReference type="NCBI Taxonomy" id="1464122"/>
    <lineage>
        <taxon>Bacteria</taxon>
        <taxon>Bacillati</taxon>
        <taxon>Bacillota</taxon>
        <taxon>Bacilli</taxon>
        <taxon>Bacillales</taxon>
        <taxon>Bacillaceae</taxon>
        <taxon>Shouchella</taxon>
    </lineage>
</organism>
<dbReference type="InterPro" id="IPR023881">
    <property type="entry name" value="Thiol_BshA"/>
</dbReference>
<reference evidence="4" key="1">
    <citation type="submission" date="2016-09" db="EMBL/GenBank/DDBJ databases">
        <authorList>
            <person name="Varghese N."/>
            <person name="Submissions S."/>
        </authorList>
    </citation>
    <scope>NUCLEOTIDE SEQUENCE [LARGE SCALE GENOMIC DNA]</scope>
    <source>
        <strain evidence="4">25nlg</strain>
    </source>
</reference>
<dbReference type="Pfam" id="PF13439">
    <property type="entry name" value="Glyco_transf_4"/>
    <property type="match status" value="1"/>
</dbReference>
<evidence type="ECO:0000313" key="3">
    <source>
        <dbReference type="EMBL" id="SDB91079.1"/>
    </source>
</evidence>
<dbReference type="EMBL" id="FMYM01000003">
    <property type="protein sequence ID" value="SDB91079.1"/>
    <property type="molecule type" value="Genomic_DNA"/>
</dbReference>
<keyword evidence="4" id="KW-1185">Reference proteome</keyword>
<accession>A0A1G6H9V5</accession>
<dbReference type="PANTHER" id="PTHR12526:SF599">
    <property type="entry name" value="N-ACETYL-ALPHA-D-GLUCOSAMINYL L-MALATE SYNTHASE"/>
    <property type="match status" value="1"/>
</dbReference>
<dbReference type="GO" id="GO:0016757">
    <property type="term" value="F:glycosyltransferase activity"/>
    <property type="evidence" value="ECO:0007669"/>
    <property type="project" value="InterPro"/>
</dbReference>
<dbReference type="STRING" id="1464122.SAMN05421737_103105"/>
<dbReference type="InterPro" id="IPR028098">
    <property type="entry name" value="Glyco_trans_4-like_N"/>
</dbReference>
<dbReference type="OrthoDB" id="9810929at2"/>
<dbReference type="Pfam" id="PF00534">
    <property type="entry name" value="Glycos_transf_1"/>
    <property type="match status" value="1"/>
</dbReference>